<proteinExistence type="predicted"/>
<dbReference type="AlphaFoldDB" id="A0A835EIN4"/>
<evidence type="ECO:0000313" key="1">
    <source>
        <dbReference type="EMBL" id="KAF8691270.1"/>
    </source>
</evidence>
<sequence>MQTICRRAYWLRFWSLLQSEDTDCSMASKALEVHIFVKNEW</sequence>
<organism evidence="1 2">
    <name type="scientific">Digitaria exilis</name>
    <dbReference type="NCBI Taxonomy" id="1010633"/>
    <lineage>
        <taxon>Eukaryota</taxon>
        <taxon>Viridiplantae</taxon>
        <taxon>Streptophyta</taxon>
        <taxon>Embryophyta</taxon>
        <taxon>Tracheophyta</taxon>
        <taxon>Spermatophyta</taxon>
        <taxon>Magnoliopsida</taxon>
        <taxon>Liliopsida</taxon>
        <taxon>Poales</taxon>
        <taxon>Poaceae</taxon>
        <taxon>PACMAD clade</taxon>
        <taxon>Panicoideae</taxon>
        <taxon>Panicodae</taxon>
        <taxon>Paniceae</taxon>
        <taxon>Anthephorinae</taxon>
        <taxon>Digitaria</taxon>
    </lineage>
</organism>
<dbReference type="EMBL" id="JACEFO010001965">
    <property type="protein sequence ID" value="KAF8691270.1"/>
    <property type="molecule type" value="Genomic_DNA"/>
</dbReference>
<name>A0A835EIN4_9POAL</name>
<comment type="caution">
    <text evidence="1">The sequence shown here is derived from an EMBL/GenBank/DDBJ whole genome shotgun (WGS) entry which is preliminary data.</text>
</comment>
<evidence type="ECO:0000313" key="2">
    <source>
        <dbReference type="Proteomes" id="UP000636709"/>
    </source>
</evidence>
<dbReference type="Proteomes" id="UP000636709">
    <property type="component" value="Unassembled WGS sequence"/>
</dbReference>
<protein>
    <submittedName>
        <fullName evidence="1">Uncharacterized protein</fullName>
    </submittedName>
</protein>
<gene>
    <name evidence="1" type="ORF">HU200_040395</name>
</gene>
<reference evidence="1" key="1">
    <citation type="submission" date="2020-07" db="EMBL/GenBank/DDBJ databases">
        <title>Genome sequence and genetic diversity analysis of an under-domesticated orphan crop, white fonio (Digitaria exilis).</title>
        <authorList>
            <person name="Bennetzen J.L."/>
            <person name="Chen S."/>
            <person name="Ma X."/>
            <person name="Wang X."/>
            <person name="Yssel A.E.J."/>
            <person name="Chaluvadi S.R."/>
            <person name="Johnson M."/>
            <person name="Gangashetty P."/>
            <person name="Hamidou F."/>
            <person name="Sanogo M.D."/>
            <person name="Zwaenepoel A."/>
            <person name="Wallace J."/>
            <person name="Van De Peer Y."/>
            <person name="Van Deynze A."/>
        </authorList>
    </citation>
    <scope>NUCLEOTIDE SEQUENCE</scope>
    <source>
        <tissue evidence="1">Leaves</tissue>
    </source>
</reference>
<keyword evidence="2" id="KW-1185">Reference proteome</keyword>
<accession>A0A835EIN4</accession>